<sequence>MPLKKQIEELLIQSLLRDLNVEVIENSTFYTIILTNLPRDIFKKDDNLTSTLKIIQELLFYNNDQVRTFAKIIALSSRGKVLERGVVSSKGSLGFSKDISAYQGKNSSIVALNLLVENILSEPSKKTNFAKLNFTADRYYLNSFGSSLNWLESKKVELFSLKKLLKKLKAKFKPQKSEPIYLKGKLFFQPLTKSDFYIQKVKYTGLGSNISQLNANVRRLNNLLLGSSTTSQAVQSRIINFFLNSFNLSKEVTTLNAPLAQHIKTYPINDFLQKAVRFVTDTVLVHEESFFNLDIKVYKDISFKTVNEVFTLENPKLAKTLISIDSPTRVTKEINQSNSRGNIFKPVNTYLDYSSTNRVDFLNKIKGLFVYGATQKSKDFISCQKISLVDTFKNILQLDHLNVSSISFYVANNSKSNLLTLGALSVRYANAIFNYAPIYGLPEFNGRVLKEKEVTNKDISRLALKNLFVAPKPQRNLTSIKVEPSKDNPHIAEEETNLTHALQESSGTKEVTEKDQPELIQVEQKVVKSKKTARKAKSSVNNVKVEQDSTDKIIDSTGDATKVDKVRKKSTASKQEDTLLDNLQGEDNDVNSEVTQTSEISKELTLTSKSKSSRLQKDKNSSKKTTKEEKIVTKVARATKSTKADKPLKIEVKDTTLNTIAKDQVIKLPQSYTAETEVLKEIKSYSTSGYPFSSDNEESKEISNASLSSNNAKITSLDNAEIAEALNATFVKDTVVNNLVSKTEVKANDNNEAKSLMGQALDLASESKQTVTSKKKQKLSYGSQFLLNPFAYDSSILFNEDNYLVEDSDEFVNASSLCIGYRDKLSQTLKSLGKDTKTYVSRYTPQERGQYLEEFDKFLNPLKHKYEKDALISVSNLNAFSIIDEFAKKLLSGEDFQSQVLFLFGKPGVGKTYLMSYFYELLVKHGFERSQFKHYLTNFQRIYAKCLQNNGLDYLTDDIMSNSVTVIDEFSSLKRSTSTRKFVFNLINSLKEFKNKFLIIVSSESYENLFSNEALEDQEMMKLKTYCDECLRVDIELPDANIREHFVLKAIATGKLRPLTEEQIHKIVVASENSDFRSLNGFFNNEVGDQNFEKNLRASFNFMQIKFRCTALQLLTYIARTEEMELDTFLTGRSKKASNLRYIACFILSKHCELVAKDISEIIQLKPQSIRNIILKVEEDLNASPYDRKYYDSLTKVYDYLNDKIDRTLSSTTPNTEGGLELEYPLIIPKNKK</sequence>
<proteinExistence type="predicted"/>
<feature type="domain" description="Chromosomal replication initiator protein DnaA ATPAse" evidence="2">
    <location>
        <begin position="873"/>
        <end position="1005"/>
    </location>
</feature>
<dbReference type="RefSeq" id="WP_119525243.1">
    <property type="nucleotide sequence ID" value="NZ_NRHC01000057.1"/>
</dbReference>
<evidence type="ECO:0000313" key="4">
    <source>
        <dbReference type="Proteomes" id="UP000265691"/>
    </source>
</evidence>
<dbReference type="Gene3D" id="3.40.50.300">
    <property type="entry name" value="P-loop containing nucleotide triphosphate hydrolases"/>
    <property type="match status" value="1"/>
</dbReference>
<accession>A0A3A1Y551</accession>
<dbReference type="Pfam" id="PF00308">
    <property type="entry name" value="Bac_DnaA"/>
    <property type="match status" value="1"/>
</dbReference>
<dbReference type="Proteomes" id="UP000265691">
    <property type="component" value="Unassembled WGS sequence"/>
</dbReference>
<organism evidence="3 4">
    <name type="scientific">Psittacicella hinzii</name>
    <dbReference type="NCBI Taxonomy" id="2028575"/>
    <lineage>
        <taxon>Bacteria</taxon>
        <taxon>Pseudomonadati</taxon>
        <taxon>Pseudomonadota</taxon>
        <taxon>Gammaproteobacteria</taxon>
        <taxon>Pasteurellales</taxon>
        <taxon>Psittacicellaceae</taxon>
        <taxon>Psittacicella</taxon>
    </lineage>
</organism>
<evidence type="ECO:0000259" key="2">
    <source>
        <dbReference type="Pfam" id="PF00308"/>
    </source>
</evidence>
<evidence type="ECO:0000256" key="1">
    <source>
        <dbReference type="SAM" id="MobiDB-lite"/>
    </source>
</evidence>
<dbReference type="InterPro" id="IPR013317">
    <property type="entry name" value="DnaA_dom"/>
</dbReference>
<feature type="compositionally biased region" description="Basic and acidic residues" evidence="1">
    <location>
        <begin position="615"/>
        <end position="629"/>
    </location>
</feature>
<protein>
    <recommendedName>
        <fullName evidence="2">Chromosomal replication initiator protein DnaA ATPAse domain-containing protein</fullName>
    </recommendedName>
</protein>
<name>A0A3A1Y551_9GAMM</name>
<dbReference type="SUPFAM" id="SSF52540">
    <property type="entry name" value="P-loop containing nucleoside triphosphate hydrolases"/>
    <property type="match status" value="1"/>
</dbReference>
<feature type="region of interest" description="Disordered" evidence="1">
    <location>
        <begin position="606"/>
        <end position="629"/>
    </location>
</feature>
<dbReference type="InterPro" id="IPR027417">
    <property type="entry name" value="P-loop_NTPase"/>
</dbReference>
<dbReference type="AlphaFoldDB" id="A0A3A1Y551"/>
<dbReference type="OrthoDB" id="9774491at2"/>
<gene>
    <name evidence="3" type="ORF">CKF54_04870</name>
</gene>
<reference evidence="3 4" key="1">
    <citation type="submission" date="2017-08" db="EMBL/GenBank/DDBJ databases">
        <title>Reclassification of Bisgaard taxon 37 and 44.</title>
        <authorList>
            <person name="Christensen H."/>
        </authorList>
    </citation>
    <scope>NUCLEOTIDE SEQUENCE [LARGE SCALE GENOMIC DNA]</scope>
    <source>
        <strain evidence="3 4">B96_3</strain>
    </source>
</reference>
<comment type="caution">
    <text evidence="3">The sequence shown here is derived from an EMBL/GenBank/DDBJ whole genome shotgun (WGS) entry which is preliminary data.</text>
</comment>
<dbReference type="EMBL" id="NRHC01000057">
    <property type="protein sequence ID" value="RIY32396.1"/>
    <property type="molecule type" value="Genomic_DNA"/>
</dbReference>
<keyword evidence="4" id="KW-1185">Reference proteome</keyword>
<evidence type="ECO:0000313" key="3">
    <source>
        <dbReference type="EMBL" id="RIY32396.1"/>
    </source>
</evidence>